<sequence length="107" mass="12127">MMLCHPPLTGDEIAIIGRGVVDETRRADLMQRLELLRGIAADEPGTLAWQWYCDSEDPSVLWVYELYADKDALDRHRENVLPLLPGVGECFSTPIAPRRVRPVESRP</sequence>
<keyword evidence="2" id="KW-0560">Oxidoreductase</keyword>
<evidence type="ECO:0000313" key="2">
    <source>
        <dbReference type="EMBL" id="TDC20390.1"/>
    </source>
</evidence>
<accession>A0A4R4PES4</accession>
<evidence type="ECO:0000313" key="3">
    <source>
        <dbReference type="Proteomes" id="UP000295431"/>
    </source>
</evidence>
<dbReference type="InterPro" id="IPR011008">
    <property type="entry name" value="Dimeric_a/b-barrel"/>
</dbReference>
<dbReference type="GO" id="GO:0004497">
    <property type="term" value="F:monooxygenase activity"/>
    <property type="evidence" value="ECO:0007669"/>
    <property type="project" value="UniProtKB-KW"/>
</dbReference>
<dbReference type="SUPFAM" id="SSF54909">
    <property type="entry name" value="Dimeric alpha+beta barrel"/>
    <property type="match status" value="1"/>
</dbReference>
<evidence type="ECO:0000259" key="1">
    <source>
        <dbReference type="Pfam" id="PF03992"/>
    </source>
</evidence>
<keyword evidence="3" id="KW-1185">Reference proteome</keyword>
<dbReference type="AlphaFoldDB" id="A0A4R4PES4"/>
<feature type="domain" description="ABM" evidence="1">
    <location>
        <begin position="21"/>
        <end position="78"/>
    </location>
</feature>
<proteinExistence type="predicted"/>
<keyword evidence="2" id="KW-0503">Monooxygenase</keyword>
<dbReference type="EMBL" id="SMJW01000001">
    <property type="protein sequence ID" value="TDC20390.1"/>
    <property type="molecule type" value="Genomic_DNA"/>
</dbReference>
<dbReference type="Gene3D" id="3.30.70.100">
    <property type="match status" value="1"/>
</dbReference>
<dbReference type="Proteomes" id="UP000295431">
    <property type="component" value="Unassembled WGS sequence"/>
</dbReference>
<protein>
    <submittedName>
        <fullName evidence="2">Antibiotic biosynthesis monooxygenase</fullName>
    </submittedName>
</protein>
<comment type="caution">
    <text evidence="2">The sequence shown here is derived from an EMBL/GenBank/DDBJ whole genome shotgun (WGS) entry which is preliminary data.</text>
</comment>
<name>A0A4R4PES4_9ACTN</name>
<reference evidence="2 3" key="1">
    <citation type="submission" date="2019-03" db="EMBL/GenBank/DDBJ databases">
        <title>Draft genome sequences of novel Actinobacteria.</title>
        <authorList>
            <person name="Sahin N."/>
            <person name="Ay H."/>
            <person name="Saygin H."/>
        </authorList>
    </citation>
    <scope>NUCLEOTIDE SEQUENCE [LARGE SCALE GENOMIC DNA]</scope>
    <source>
        <strain evidence="2 3">DSM 45347</strain>
    </source>
</reference>
<dbReference type="OrthoDB" id="3695636at2"/>
<gene>
    <name evidence="2" type="ORF">E1284_00460</name>
</gene>
<dbReference type="Pfam" id="PF03992">
    <property type="entry name" value="ABM"/>
    <property type="match status" value="1"/>
</dbReference>
<organism evidence="2 3">
    <name type="scientific">Actinomadura bangladeshensis</name>
    <dbReference type="NCBI Taxonomy" id="453573"/>
    <lineage>
        <taxon>Bacteria</taxon>
        <taxon>Bacillati</taxon>
        <taxon>Actinomycetota</taxon>
        <taxon>Actinomycetes</taxon>
        <taxon>Streptosporangiales</taxon>
        <taxon>Thermomonosporaceae</taxon>
        <taxon>Actinomadura</taxon>
    </lineage>
</organism>
<dbReference type="InterPro" id="IPR007138">
    <property type="entry name" value="ABM_dom"/>
</dbReference>